<feature type="region of interest" description="Disordered" evidence="1">
    <location>
        <begin position="83"/>
        <end position="124"/>
    </location>
</feature>
<protein>
    <submittedName>
        <fullName evidence="2">Uncharacterized protein</fullName>
    </submittedName>
</protein>
<dbReference type="GeneID" id="20315011"/>
<proteinExistence type="predicted"/>
<gene>
    <name evidence="2" type="ORF">T265_00823</name>
</gene>
<name>A0A075A4W8_OPIVI</name>
<accession>A0A075A4W8</accession>
<evidence type="ECO:0000256" key="1">
    <source>
        <dbReference type="SAM" id="MobiDB-lite"/>
    </source>
</evidence>
<evidence type="ECO:0000313" key="2">
    <source>
        <dbReference type="EMBL" id="KER33332.1"/>
    </source>
</evidence>
<sequence length="203" mass="22414">MAFNLVNCSEQWSTIQAEKCKLVSTLNGKRLNPCDTGQSFSTEGDHSVGTKYFEINVERTEIWKFLNMDLDAYDAGRKVKSLTRSAPREALAQDEPTGQATKRDLHRENLPTPRQTSDGLVKTDATRPFDPRIVGHAHPSLTDPATMSGCLRLQHGLASITGQTSIGTYHQPLIDSEEDSFYKIVSCGFALQIALAFHMAPTS</sequence>
<dbReference type="AlphaFoldDB" id="A0A075A4W8"/>
<dbReference type="CTD" id="20315011"/>
<reference evidence="2 3" key="1">
    <citation type="submission" date="2013-11" db="EMBL/GenBank/DDBJ databases">
        <title>Opisthorchis viverrini - life in the bile duct.</title>
        <authorList>
            <person name="Young N.D."/>
            <person name="Nagarajan N."/>
            <person name="Lin S.J."/>
            <person name="Korhonen P.K."/>
            <person name="Jex A.R."/>
            <person name="Hall R.S."/>
            <person name="Safavi-Hemami H."/>
            <person name="Kaewkong W."/>
            <person name="Bertrand D."/>
            <person name="Gao S."/>
            <person name="Seet Q."/>
            <person name="Wongkham S."/>
            <person name="Teh B.T."/>
            <person name="Wongkham C."/>
            <person name="Intapan P.M."/>
            <person name="Maleewong W."/>
            <person name="Yang X."/>
            <person name="Hu M."/>
            <person name="Wang Z."/>
            <person name="Hofmann A."/>
            <person name="Sternberg P.W."/>
            <person name="Tan P."/>
            <person name="Wang J."/>
            <person name="Gasser R.B."/>
        </authorList>
    </citation>
    <scope>NUCLEOTIDE SEQUENCE [LARGE SCALE GENOMIC DNA]</scope>
</reference>
<dbReference type="EMBL" id="KL596626">
    <property type="protein sequence ID" value="KER33332.1"/>
    <property type="molecule type" value="Genomic_DNA"/>
</dbReference>
<organism evidence="2 3">
    <name type="scientific">Opisthorchis viverrini</name>
    <name type="common">Southeast Asian liver fluke</name>
    <dbReference type="NCBI Taxonomy" id="6198"/>
    <lineage>
        <taxon>Eukaryota</taxon>
        <taxon>Metazoa</taxon>
        <taxon>Spiralia</taxon>
        <taxon>Lophotrochozoa</taxon>
        <taxon>Platyhelminthes</taxon>
        <taxon>Trematoda</taxon>
        <taxon>Digenea</taxon>
        <taxon>Opisthorchiida</taxon>
        <taxon>Opisthorchiata</taxon>
        <taxon>Opisthorchiidae</taxon>
        <taxon>Opisthorchis</taxon>
    </lineage>
</organism>
<dbReference type="KEGG" id="ovi:T265_00823"/>
<evidence type="ECO:0000313" key="3">
    <source>
        <dbReference type="Proteomes" id="UP000054324"/>
    </source>
</evidence>
<dbReference type="RefSeq" id="XP_009162959.1">
    <property type="nucleotide sequence ID" value="XM_009164695.1"/>
</dbReference>
<dbReference type="Proteomes" id="UP000054324">
    <property type="component" value="Unassembled WGS sequence"/>
</dbReference>
<keyword evidence="3" id="KW-1185">Reference proteome</keyword>